<keyword evidence="3" id="KW-0963">Cytoplasm</keyword>
<dbReference type="Pfam" id="PF01895">
    <property type="entry name" value="PhoU"/>
    <property type="match status" value="2"/>
</dbReference>
<dbReference type="RefSeq" id="WP_328983429.1">
    <property type="nucleotide sequence ID" value="NZ_CP121472.1"/>
</dbReference>
<evidence type="ECO:0000313" key="6">
    <source>
        <dbReference type="Proteomes" id="UP001432180"/>
    </source>
</evidence>
<evidence type="ECO:0000256" key="3">
    <source>
        <dbReference type="PIRNR" id="PIRNR003107"/>
    </source>
</evidence>
<dbReference type="PANTHER" id="PTHR42930">
    <property type="entry name" value="PHOSPHATE-SPECIFIC TRANSPORT SYSTEM ACCESSORY PROTEIN PHOU"/>
    <property type="match status" value="1"/>
</dbReference>
<comment type="similarity">
    <text evidence="1 3">Belongs to the PhoU family.</text>
</comment>
<dbReference type="PIRSF" id="PIRSF003107">
    <property type="entry name" value="PhoU"/>
    <property type="match status" value="1"/>
</dbReference>
<comment type="subunit">
    <text evidence="3">Homodimer.</text>
</comment>
<feature type="domain" description="PhoU" evidence="4">
    <location>
        <begin position="131"/>
        <end position="212"/>
    </location>
</feature>
<protein>
    <recommendedName>
        <fullName evidence="3">Phosphate-specific transport system accessory protein PhoU</fullName>
    </recommendedName>
</protein>
<dbReference type="EMBL" id="CP121472">
    <property type="protein sequence ID" value="WPL17623.1"/>
    <property type="molecule type" value="Genomic_DNA"/>
</dbReference>
<name>A0ABZ0SBD4_9GAMM</name>
<feature type="domain" description="PhoU" evidence="4">
    <location>
        <begin position="21"/>
        <end position="108"/>
    </location>
</feature>
<accession>A0ABZ0SBD4</accession>
<keyword evidence="3" id="KW-0813">Transport</keyword>
<organism evidence="5 6">
    <name type="scientific">Thiorhodovibrio winogradskyi</name>
    <dbReference type="NCBI Taxonomy" id="77007"/>
    <lineage>
        <taxon>Bacteria</taxon>
        <taxon>Pseudomonadati</taxon>
        <taxon>Pseudomonadota</taxon>
        <taxon>Gammaproteobacteria</taxon>
        <taxon>Chromatiales</taxon>
        <taxon>Chromatiaceae</taxon>
        <taxon>Thiorhodovibrio</taxon>
    </lineage>
</organism>
<evidence type="ECO:0000256" key="2">
    <source>
        <dbReference type="ARBA" id="ARBA00022592"/>
    </source>
</evidence>
<proteinExistence type="inferred from homology"/>
<dbReference type="InterPro" id="IPR038078">
    <property type="entry name" value="PhoU-like_sf"/>
</dbReference>
<dbReference type="Proteomes" id="UP001432180">
    <property type="component" value="Chromosome"/>
</dbReference>
<evidence type="ECO:0000313" key="5">
    <source>
        <dbReference type="EMBL" id="WPL17623.1"/>
    </source>
</evidence>
<sequence>MTEPHTLKLFDKALDRATDDLLEMAESVSAMLERCLDTFLDKDCEAARQVIHSDLEIDRREEAIHAEVMDILARLQPVASDLRLVLAIERAASNLERVGDKAKNIAKRCLAMKGISPTLAPETIDLLRALERSVAKMLRDAIEALSRRSQLLATEVEQRDDTADELYDDLFHHAITQLQQRPEDAAANIHALFVGKNLERVGDHATNIAEEVHFILRGRNVSG</sequence>
<gene>
    <name evidence="5" type="primary">phoU_2</name>
    <name evidence="5" type="ORF">Thiowin_02648</name>
</gene>
<dbReference type="InterPro" id="IPR026022">
    <property type="entry name" value="PhoU_dom"/>
</dbReference>
<evidence type="ECO:0000256" key="1">
    <source>
        <dbReference type="ARBA" id="ARBA00008107"/>
    </source>
</evidence>
<dbReference type="Gene3D" id="1.20.58.220">
    <property type="entry name" value="Phosphate transport system protein phou homolog 2, domain 2"/>
    <property type="match status" value="2"/>
</dbReference>
<comment type="function">
    <text evidence="3">Plays a role in the regulation of phosphate uptake.</text>
</comment>
<keyword evidence="2 3" id="KW-0592">Phosphate transport</keyword>
<dbReference type="InterPro" id="IPR028366">
    <property type="entry name" value="PhoU"/>
</dbReference>
<dbReference type="PANTHER" id="PTHR42930:SF3">
    <property type="entry name" value="PHOSPHATE-SPECIFIC TRANSPORT SYSTEM ACCESSORY PROTEIN PHOU"/>
    <property type="match status" value="1"/>
</dbReference>
<comment type="subcellular location">
    <subcellularLocation>
        <location evidence="3">Cytoplasm</location>
    </subcellularLocation>
</comment>
<evidence type="ECO:0000259" key="4">
    <source>
        <dbReference type="Pfam" id="PF01895"/>
    </source>
</evidence>
<dbReference type="SUPFAM" id="SSF109755">
    <property type="entry name" value="PhoU-like"/>
    <property type="match status" value="1"/>
</dbReference>
<keyword evidence="6" id="KW-1185">Reference proteome</keyword>
<reference evidence="5 6" key="1">
    <citation type="journal article" date="2023" name="Microorganisms">
        <title>Thiorhodovibrio frisius and Trv. litoralis spp. nov., Two Novel Members from a Clade of Fastidious Purple Sulfur Bacteria That Exhibit Unique Red-Shifted Light-Harvesting Capabilities.</title>
        <authorList>
            <person name="Methner A."/>
            <person name="Kuzyk S.B."/>
            <person name="Petersen J."/>
            <person name="Bauer S."/>
            <person name="Brinkmann H."/>
            <person name="Sichau K."/>
            <person name="Wanner G."/>
            <person name="Wolf J."/>
            <person name="Neumann-Schaal M."/>
            <person name="Henke P."/>
            <person name="Tank M."/>
            <person name="Sproer C."/>
            <person name="Bunk B."/>
            <person name="Overmann J."/>
        </authorList>
    </citation>
    <scope>NUCLEOTIDE SEQUENCE [LARGE SCALE GENOMIC DNA]</scope>
    <source>
        <strain evidence="5 6">DSM 6702</strain>
    </source>
</reference>
<dbReference type="NCBIfam" id="TIGR02135">
    <property type="entry name" value="phoU_full"/>
    <property type="match status" value="1"/>
</dbReference>